<dbReference type="Pfam" id="PF09924">
    <property type="entry name" value="LPG_synthase_C"/>
    <property type="match status" value="1"/>
</dbReference>
<dbReference type="GO" id="GO:0016755">
    <property type="term" value="F:aminoacyltransferase activity"/>
    <property type="evidence" value="ECO:0007669"/>
    <property type="project" value="TreeGrafter"/>
</dbReference>
<comment type="subcellular location">
    <subcellularLocation>
        <location evidence="1">Cell membrane</location>
        <topology evidence="1">Multi-pass membrane protein</topology>
    </subcellularLocation>
</comment>
<feature type="compositionally biased region" description="Gly residues" evidence="6">
    <location>
        <begin position="401"/>
        <end position="411"/>
    </location>
</feature>
<proteinExistence type="predicted"/>
<feature type="transmembrane region" description="Helical" evidence="7">
    <location>
        <begin position="86"/>
        <end position="107"/>
    </location>
</feature>
<organism evidence="9 10">
    <name type="scientific">Dietzia psychralcaliphila</name>
    <dbReference type="NCBI Taxonomy" id="139021"/>
    <lineage>
        <taxon>Bacteria</taxon>
        <taxon>Bacillati</taxon>
        <taxon>Actinomycetota</taxon>
        <taxon>Actinomycetes</taxon>
        <taxon>Mycobacteriales</taxon>
        <taxon>Dietziaceae</taxon>
        <taxon>Dietzia</taxon>
    </lineage>
</organism>
<dbReference type="PANTHER" id="PTHR34697">
    <property type="entry name" value="PHOSPHATIDYLGLYCEROL LYSYLTRANSFERASE"/>
    <property type="match status" value="1"/>
</dbReference>
<dbReference type="PANTHER" id="PTHR34697:SF2">
    <property type="entry name" value="PHOSPHATIDYLGLYCEROL LYSYLTRANSFERASE"/>
    <property type="match status" value="1"/>
</dbReference>
<feature type="transmembrane region" description="Helical" evidence="7">
    <location>
        <begin position="33"/>
        <end position="54"/>
    </location>
</feature>
<evidence type="ECO:0000256" key="2">
    <source>
        <dbReference type="ARBA" id="ARBA00022475"/>
    </source>
</evidence>
<protein>
    <recommendedName>
        <fullName evidence="8">Phosphatidylglycerol lysyltransferase C-terminal domain-containing protein</fullName>
    </recommendedName>
</protein>
<feature type="transmembrane region" description="Helical" evidence="7">
    <location>
        <begin position="269"/>
        <end position="288"/>
    </location>
</feature>
<feature type="transmembrane region" description="Helical" evidence="7">
    <location>
        <begin position="234"/>
        <end position="257"/>
    </location>
</feature>
<keyword evidence="10" id="KW-1185">Reference proteome</keyword>
<feature type="region of interest" description="Disordered" evidence="6">
    <location>
        <begin position="401"/>
        <end position="428"/>
    </location>
</feature>
<feature type="domain" description="Phosphatidylglycerol lysyltransferase C-terminal" evidence="8">
    <location>
        <begin position="432"/>
        <end position="707"/>
    </location>
</feature>
<evidence type="ECO:0000256" key="7">
    <source>
        <dbReference type="SAM" id="Phobius"/>
    </source>
</evidence>
<dbReference type="AlphaFoldDB" id="A0AAD0JWK1"/>
<dbReference type="InterPro" id="IPR051211">
    <property type="entry name" value="PG_lysyltransferase"/>
</dbReference>
<feature type="transmembrane region" description="Helical" evidence="7">
    <location>
        <begin position="150"/>
        <end position="171"/>
    </location>
</feature>
<evidence type="ECO:0000313" key="9">
    <source>
        <dbReference type="EMBL" id="AWH96893.1"/>
    </source>
</evidence>
<dbReference type="KEGG" id="dpc:A6048_16890"/>
<evidence type="ECO:0000259" key="8">
    <source>
        <dbReference type="Pfam" id="PF09924"/>
    </source>
</evidence>
<feature type="transmembrane region" description="Helical" evidence="7">
    <location>
        <begin position="205"/>
        <end position="222"/>
    </location>
</feature>
<dbReference type="GO" id="GO:0005886">
    <property type="term" value="C:plasma membrane"/>
    <property type="evidence" value="ECO:0007669"/>
    <property type="project" value="UniProtKB-SubCell"/>
</dbReference>
<sequence length="747" mass="79474">MSTDQIAETTDDPGEPSPLATAAGAVARAARRLPVTAIVLTTLLVTGVVFETLWRAAHSAPWFEGVAYGVPALEGGRWWTVFAGPWFGMTPLQHVSLLVLVAAGIGVGEWRLGSARTALVAIGGQLIGVLGAFGVLVPGDAVGWEWATELSVVLDVGCSTAVIAVLAATTATLVSPWRLRARAALYGYVIVSFLFLGRLADLTHLIAFAVFLAVGERFFSLTERGLRPRTRRETRLVVSAGMWFLAAVHIVVYFVPAEGPLGPTEADDVSLAGMLLSVLIAAVTAELLRRGYRAAWLVALVYALLTAVVTLVVTVLVVTADFESLGAVTAGTGLLWMGEAVLLVAGRNAFGVRIRRRVTGSPVHSDDVVDRVRALIRRHGGSTMSWMITWQPMNYFFGPGGKPGGDAGGETSGDASGELGEDAGDAGADGSADGVVGYRLHFGTVIALADPVAAPADRSRLLTEFVEFAESQAAVPCLFSVSAETAETMRSHGWRTLQIAEDTIMDLPDLAFAGKKWQKIRSAMNKAEKSGTSFVSGLLREQPAGMLGQVRQISEQWVGDRELPEMGFTLGTVEEALDDDVRIALAVDSEGVVQAALSWLPVYRGGPTGGVRGWTLDVMRKRNGPGANNMVEFLIARSALEFKDEGADFVSLSGAPLARSGDDDEVAVLDRGLDLLGQALEPYYGFRSLHHFKSKFNPRIEPVYLCFRDEADLPRIGVAIGRAYLPGATTRQLAALARSGTSETVDA</sequence>
<evidence type="ECO:0000256" key="4">
    <source>
        <dbReference type="ARBA" id="ARBA00022989"/>
    </source>
</evidence>
<keyword evidence="5 7" id="KW-0472">Membrane</keyword>
<keyword evidence="2" id="KW-1003">Cell membrane</keyword>
<evidence type="ECO:0000256" key="5">
    <source>
        <dbReference type="ARBA" id="ARBA00023136"/>
    </source>
</evidence>
<feature type="transmembrane region" description="Helical" evidence="7">
    <location>
        <begin position="295"/>
        <end position="318"/>
    </location>
</feature>
<dbReference type="RefSeq" id="WP_107747011.1">
    <property type="nucleotide sequence ID" value="NZ_CP015453.1"/>
</dbReference>
<accession>A0AAD0JWK1</accession>
<feature type="transmembrane region" description="Helical" evidence="7">
    <location>
        <begin position="324"/>
        <end position="346"/>
    </location>
</feature>
<reference evidence="9 10" key="1">
    <citation type="submission" date="2016-04" db="EMBL/GenBank/DDBJ databases">
        <title>Complete genome sequence of the haloalkaliphilic hydrocarbon-degrading bacterium Dietzia psychralcaliphila ILA-1T, isolated from a drain of a fish product-processing plant.</title>
        <authorList>
            <person name="Zhao J."/>
            <person name="Hu B."/>
            <person name="Geng S."/>
            <person name="Nie Y."/>
            <person name="Tang Y."/>
        </authorList>
    </citation>
    <scope>NUCLEOTIDE SEQUENCE [LARGE SCALE GENOMIC DNA]</scope>
    <source>
        <strain evidence="9 10">ILA-1</strain>
    </source>
</reference>
<dbReference type="GO" id="GO:0055091">
    <property type="term" value="P:phospholipid homeostasis"/>
    <property type="evidence" value="ECO:0007669"/>
    <property type="project" value="TreeGrafter"/>
</dbReference>
<evidence type="ECO:0000256" key="1">
    <source>
        <dbReference type="ARBA" id="ARBA00004651"/>
    </source>
</evidence>
<keyword evidence="3 7" id="KW-0812">Transmembrane</keyword>
<dbReference type="Proteomes" id="UP000244903">
    <property type="component" value="Chromosome"/>
</dbReference>
<gene>
    <name evidence="9" type="ORF">A6048_16890</name>
</gene>
<evidence type="ECO:0000256" key="3">
    <source>
        <dbReference type="ARBA" id="ARBA00022692"/>
    </source>
</evidence>
<feature type="transmembrane region" description="Helical" evidence="7">
    <location>
        <begin position="119"/>
        <end position="138"/>
    </location>
</feature>
<evidence type="ECO:0000313" key="10">
    <source>
        <dbReference type="Proteomes" id="UP000244903"/>
    </source>
</evidence>
<feature type="transmembrane region" description="Helical" evidence="7">
    <location>
        <begin position="183"/>
        <end position="199"/>
    </location>
</feature>
<dbReference type="EMBL" id="CP015453">
    <property type="protein sequence ID" value="AWH96893.1"/>
    <property type="molecule type" value="Genomic_DNA"/>
</dbReference>
<keyword evidence="4 7" id="KW-1133">Transmembrane helix</keyword>
<dbReference type="InterPro" id="IPR024320">
    <property type="entry name" value="LPG_synthase_C"/>
</dbReference>
<name>A0AAD0JWK1_9ACTN</name>
<evidence type="ECO:0000256" key="6">
    <source>
        <dbReference type="SAM" id="MobiDB-lite"/>
    </source>
</evidence>